<dbReference type="OrthoDB" id="5752864at2"/>
<evidence type="ECO:0000313" key="5">
    <source>
        <dbReference type="EMBL" id="AIY67293.1"/>
    </source>
</evidence>
<dbReference type="KEGG" id="pseo:OM33_19810"/>
<feature type="coiled-coil region" evidence="3">
    <location>
        <begin position="111"/>
        <end position="233"/>
    </location>
</feature>
<dbReference type="EMBL" id="CP009889">
    <property type="protein sequence ID" value="AIY67293.1"/>
    <property type="molecule type" value="Genomic_DNA"/>
</dbReference>
<keyword evidence="2 3" id="KW-0175">Coiled coil</keyword>
<evidence type="ECO:0000313" key="6">
    <source>
        <dbReference type="Proteomes" id="UP000030341"/>
    </source>
</evidence>
<dbReference type="Proteomes" id="UP000030341">
    <property type="component" value="Chromosome 2"/>
</dbReference>
<keyword evidence="6" id="KW-1185">Reference proteome</keyword>
<keyword evidence="4" id="KW-1133">Transmembrane helix</keyword>
<dbReference type="STRING" id="1348114.OM33_19810"/>
<dbReference type="AlphaFoldDB" id="A0A0A7EL77"/>
<dbReference type="eggNOG" id="COG0845">
    <property type="taxonomic scope" value="Bacteria"/>
</dbReference>
<dbReference type="Gene3D" id="1.10.287.470">
    <property type="entry name" value="Helix hairpin bin"/>
    <property type="match status" value="1"/>
</dbReference>
<evidence type="ECO:0000256" key="4">
    <source>
        <dbReference type="SAM" id="Phobius"/>
    </source>
</evidence>
<name>A0A0A7EL77_9GAMM</name>
<evidence type="ECO:0000256" key="3">
    <source>
        <dbReference type="SAM" id="Coils"/>
    </source>
</evidence>
<proteinExistence type="predicted"/>
<reference evidence="5 6" key="1">
    <citation type="submission" date="2014-11" db="EMBL/GenBank/DDBJ databases">
        <title>Complete Genome Sequence of Pseudoalteromonas sp. Strain OCN003 Isolated from Kaneohe Bay, Oahu, Hawaii.</title>
        <authorList>
            <person name="Beurmann S."/>
            <person name="Videau P."/>
            <person name="Ushijima B."/>
            <person name="Smith A.M."/>
            <person name="Aeby G.S."/>
            <person name="Callahan S.M."/>
            <person name="Belcaid M."/>
        </authorList>
    </citation>
    <scope>NUCLEOTIDE SEQUENCE [LARGE SCALE GENOMIC DNA]</scope>
    <source>
        <strain evidence="5 6">OCN003</strain>
    </source>
</reference>
<dbReference type="Gene3D" id="2.40.420.20">
    <property type="match status" value="1"/>
</dbReference>
<accession>A0A0A7EL77</accession>
<organism evidence="5 6">
    <name type="scientific">Pseudoalteromonas piratica</name>
    <dbReference type="NCBI Taxonomy" id="1348114"/>
    <lineage>
        <taxon>Bacteria</taxon>
        <taxon>Pseudomonadati</taxon>
        <taxon>Pseudomonadota</taxon>
        <taxon>Gammaproteobacteria</taxon>
        <taxon>Alteromonadales</taxon>
        <taxon>Pseudoalteromonadaceae</taxon>
        <taxon>Pseudoalteromonas</taxon>
    </lineage>
</organism>
<evidence type="ECO:0000256" key="2">
    <source>
        <dbReference type="ARBA" id="ARBA00023054"/>
    </source>
</evidence>
<dbReference type="GO" id="GO:0030313">
    <property type="term" value="C:cell envelope"/>
    <property type="evidence" value="ECO:0007669"/>
    <property type="project" value="UniProtKB-SubCell"/>
</dbReference>
<dbReference type="SUPFAM" id="SSF111369">
    <property type="entry name" value="HlyD-like secretion proteins"/>
    <property type="match status" value="1"/>
</dbReference>
<sequence length="418" mass="45607">MIRDTSAQDQVVKQKPNFVKPALLLTGVLAVITWTGFAMINSDTATVSVNKAQLKIATVIKGDLVRDISATGKIVAANAPKAYSPEQGFVTLNVKAGDTVEKGQVIAEVESPELNNNLKQQESELARLQGELARSELDARRQALALAKTLDLAQVELNAAERENRRAKISIEKRLISQIDLEKAVDDLAKAQLTFKHAEQEVALAKDTLAFELQSAKSQVVRQQLVVDELMRQVSNLSVKASVSGIVGNLLVQPKALVNKNQALLTLVDLSAFEAELQVPESYANDLGIGMEVELKIGSEQIKGTLSAISPEVNNREVTTRVRFAKNDISNIRQNQRLSGRILLENRDDVLMVKRGSFLNAGGYVAYKVNEDVAERVEINTGVTSINSVEILAGLKTGDQIIISNYDTFKNADAILLR</sequence>
<dbReference type="Gene3D" id="2.40.30.170">
    <property type="match status" value="1"/>
</dbReference>
<feature type="transmembrane region" description="Helical" evidence="4">
    <location>
        <begin position="21"/>
        <end position="40"/>
    </location>
</feature>
<evidence type="ECO:0000256" key="1">
    <source>
        <dbReference type="ARBA" id="ARBA00004196"/>
    </source>
</evidence>
<dbReference type="InterPro" id="IPR050465">
    <property type="entry name" value="UPF0194_transport"/>
</dbReference>
<dbReference type="PANTHER" id="PTHR32347">
    <property type="entry name" value="EFFLUX SYSTEM COMPONENT YKNX-RELATED"/>
    <property type="match status" value="1"/>
</dbReference>
<comment type="subcellular location">
    <subcellularLocation>
        <location evidence="1">Cell envelope</location>
    </subcellularLocation>
</comment>
<gene>
    <name evidence="5" type="ORF">OM33_19810</name>
</gene>
<dbReference type="Gene3D" id="2.40.50.100">
    <property type="match status" value="1"/>
</dbReference>
<protein>
    <submittedName>
        <fullName evidence="5">RND transporter MFP subunit</fullName>
    </submittedName>
</protein>
<dbReference type="HOGENOM" id="CLU_018816_16_0_6"/>
<dbReference type="RefSeq" id="WP_040136171.1">
    <property type="nucleotide sequence ID" value="NZ_CP009889.1"/>
</dbReference>
<keyword evidence="4" id="KW-0472">Membrane</keyword>
<keyword evidence="4" id="KW-0812">Transmembrane</keyword>
<dbReference type="PANTHER" id="PTHR32347:SF14">
    <property type="entry name" value="EFFLUX SYSTEM COMPONENT YKNX-RELATED"/>
    <property type="match status" value="1"/>
</dbReference>